<feature type="transmembrane region" description="Helical" evidence="1">
    <location>
        <begin position="88"/>
        <end position="110"/>
    </location>
</feature>
<dbReference type="Proteomes" id="UP000234327">
    <property type="component" value="Unassembled WGS sequence"/>
</dbReference>
<accession>A0A2H1KTV8</accession>
<proteinExistence type="predicted"/>
<dbReference type="AlphaFoldDB" id="A0A2H1KTV8"/>
<evidence type="ECO:0000313" key="2">
    <source>
        <dbReference type="EMBL" id="SMY03058.1"/>
    </source>
</evidence>
<feature type="transmembrane region" description="Helical" evidence="1">
    <location>
        <begin position="283"/>
        <end position="301"/>
    </location>
</feature>
<feature type="transmembrane region" description="Helical" evidence="1">
    <location>
        <begin position="155"/>
        <end position="179"/>
    </location>
</feature>
<feature type="transmembrane region" description="Helical" evidence="1">
    <location>
        <begin position="122"/>
        <end position="143"/>
    </location>
</feature>
<feature type="transmembrane region" description="Helical" evidence="1">
    <location>
        <begin position="199"/>
        <end position="219"/>
    </location>
</feature>
<evidence type="ECO:0000313" key="3">
    <source>
        <dbReference type="Proteomes" id="UP000234327"/>
    </source>
</evidence>
<keyword evidence="1" id="KW-0812">Transmembrane</keyword>
<keyword evidence="1" id="KW-1133">Transmembrane helix</keyword>
<name>A0A2H1KTV8_BREAU</name>
<reference evidence="2 3" key="1">
    <citation type="submission" date="2017-03" db="EMBL/GenBank/DDBJ databases">
        <authorList>
            <person name="Afonso C.L."/>
            <person name="Miller P.J."/>
            <person name="Scott M.A."/>
            <person name="Spackman E."/>
            <person name="Goraichik I."/>
            <person name="Dimitrov K.M."/>
            <person name="Suarez D.L."/>
            <person name="Swayne D.E."/>
        </authorList>
    </citation>
    <scope>NUCLEOTIDE SEQUENCE [LARGE SCALE GENOMIC DNA]</scope>
    <source>
        <strain evidence="3">6(3)</strain>
    </source>
</reference>
<sequence length="381" mass="40992">MAQRRAVNPLSKPSKADAGPFGNTYFLPSPAQSVLRAVTFRRERSIVIATIPVTALTLRRVCQDRHMNGSKPDSSLLSLPATNSTRSIGFNTLIVAFAGHLIAWTGYVAMHISDESFYLPQPWMISLSGFLLTVVATFCAVIIGRALPRSFRPWFMIISLIVLIGSGVSEIVGLVFYSMNTPPSGVVDIVANSLAVLPFIGELAYPFVLSGVIMWAVRVPNIEHQTTPRTRIGSGRGDPAFATTAFVIYASTLATGLAVTMFLIVTFFAPVAPISDEGWDTEFLWLTAAGIVGAIGLTGVLRRLSTTPVSTTVSTTLATLSLFALVFAHQLSSLSVAQAVYSDSVGIGGTLVWVFAAFMFPLTAVLFLLMVLIIKIRSRNK</sequence>
<organism evidence="2 3">
    <name type="scientific">Brevibacterium aurantiacum</name>
    <dbReference type="NCBI Taxonomy" id="273384"/>
    <lineage>
        <taxon>Bacteria</taxon>
        <taxon>Bacillati</taxon>
        <taxon>Actinomycetota</taxon>
        <taxon>Actinomycetes</taxon>
        <taxon>Micrococcales</taxon>
        <taxon>Brevibacteriaceae</taxon>
        <taxon>Brevibacterium</taxon>
    </lineage>
</organism>
<evidence type="ECO:0000256" key="1">
    <source>
        <dbReference type="SAM" id="Phobius"/>
    </source>
</evidence>
<feature type="transmembrane region" description="Helical" evidence="1">
    <location>
        <begin position="313"/>
        <end position="331"/>
    </location>
</feature>
<keyword evidence="1" id="KW-0472">Membrane</keyword>
<feature type="transmembrane region" description="Helical" evidence="1">
    <location>
        <begin position="351"/>
        <end position="374"/>
    </location>
</feature>
<protein>
    <submittedName>
        <fullName evidence="2">Uncharacterized protein</fullName>
    </submittedName>
</protein>
<dbReference type="EMBL" id="FXYZ01000041">
    <property type="protein sequence ID" value="SMY03058.1"/>
    <property type="molecule type" value="Genomic_DNA"/>
</dbReference>
<feature type="transmembrane region" description="Helical" evidence="1">
    <location>
        <begin position="240"/>
        <end position="271"/>
    </location>
</feature>
<gene>
    <name evidence="2" type="ORF">BAURA63_03730</name>
</gene>